<dbReference type="Pfam" id="PF00028">
    <property type="entry name" value="Cadherin"/>
    <property type="match status" value="11"/>
</dbReference>
<dbReference type="FunFam" id="2.60.40.60:FF:000098">
    <property type="entry name" value="cadherin-23 isoform X1"/>
    <property type="match status" value="1"/>
</dbReference>
<dbReference type="InterPro" id="IPR002126">
    <property type="entry name" value="Cadherin-like_dom"/>
</dbReference>
<dbReference type="GO" id="GO:0048513">
    <property type="term" value="P:animal organ development"/>
    <property type="evidence" value="ECO:0007669"/>
    <property type="project" value="UniProtKB-ARBA"/>
</dbReference>
<evidence type="ECO:0000259" key="16">
    <source>
        <dbReference type="PROSITE" id="PS50268"/>
    </source>
</evidence>
<evidence type="ECO:0000256" key="2">
    <source>
        <dbReference type="ARBA" id="ARBA00022475"/>
    </source>
</evidence>
<feature type="domain" description="Cadherin" evidence="16">
    <location>
        <begin position="278"/>
        <end position="395"/>
    </location>
</feature>
<comment type="function">
    <text evidence="13">Cadherins are calcium-dependent cell adhesion proteins. They preferentially interact with themselves in a homophilic manner in connecting cells.</text>
</comment>
<evidence type="ECO:0000256" key="13">
    <source>
        <dbReference type="ARBA" id="ARBA00059331"/>
    </source>
</evidence>
<dbReference type="FunFam" id="2.60.40.60:FF:000266">
    <property type="entry name" value="Cadherin 23"/>
    <property type="match status" value="1"/>
</dbReference>
<feature type="domain" description="Cadherin" evidence="16">
    <location>
        <begin position="151"/>
        <end position="277"/>
    </location>
</feature>
<feature type="domain" description="Cadherin" evidence="16">
    <location>
        <begin position="1097"/>
        <end position="1212"/>
    </location>
</feature>
<dbReference type="InterPro" id="IPR015919">
    <property type="entry name" value="Cadherin-like_sf"/>
</dbReference>
<gene>
    <name evidence="17" type="ORF">EEDITHA_LOCUS21817</name>
</gene>
<feature type="domain" description="Cadherin" evidence="16">
    <location>
        <begin position="48"/>
        <end position="150"/>
    </location>
</feature>
<keyword evidence="2" id="KW-1003">Cell membrane</keyword>
<feature type="domain" description="Cadherin" evidence="16">
    <location>
        <begin position="1434"/>
        <end position="1550"/>
    </location>
</feature>
<feature type="domain" description="Cadherin" evidence="16">
    <location>
        <begin position="1322"/>
        <end position="1429"/>
    </location>
</feature>
<evidence type="ECO:0000256" key="14">
    <source>
        <dbReference type="PROSITE-ProRule" id="PRU00043"/>
    </source>
</evidence>
<dbReference type="InterPro" id="IPR020894">
    <property type="entry name" value="Cadherin_CS"/>
</dbReference>
<evidence type="ECO:0000256" key="15">
    <source>
        <dbReference type="SAM" id="Phobius"/>
    </source>
</evidence>
<keyword evidence="9 15" id="KW-1133">Transmembrane helix</keyword>
<dbReference type="Gene3D" id="2.60.40.60">
    <property type="entry name" value="Cadherins"/>
    <property type="match status" value="14"/>
</dbReference>
<dbReference type="PRINTS" id="PR00205">
    <property type="entry name" value="CADHERIN"/>
</dbReference>
<feature type="domain" description="Cadherin" evidence="16">
    <location>
        <begin position="616"/>
        <end position="728"/>
    </location>
</feature>
<dbReference type="Proteomes" id="UP001153954">
    <property type="component" value="Unassembled WGS sequence"/>
</dbReference>
<evidence type="ECO:0000256" key="7">
    <source>
        <dbReference type="ARBA" id="ARBA00022837"/>
    </source>
</evidence>
<keyword evidence="10 15" id="KW-0472">Membrane</keyword>
<dbReference type="FunFam" id="2.60.40.60:FF:000039">
    <property type="entry name" value="FAT atypical cadherin 3"/>
    <property type="match status" value="1"/>
</dbReference>
<dbReference type="PROSITE" id="PS50268">
    <property type="entry name" value="CADHERIN_2"/>
    <property type="match status" value="14"/>
</dbReference>
<comment type="subcellular location">
    <subcellularLocation>
        <location evidence="1">Cell membrane</location>
        <topology evidence="1">Single-pass type I membrane protein</topology>
    </subcellularLocation>
</comment>
<evidence type="ECO:0000313" key="17">
    <source>
        <dbReference type="EMBL" id="CAH2107825.1"/>
    </source>
</evidence>
<dbReference type="FunFam" id="2.60.40.60:FF:000168">
    <property type="entry name" value="Cadherin-related family member 2"/>
    <property type="match status" value="1"/>
</dbReference>
<keyword evidence="4 15" id="KW-0812">Transmembrane</keyword>
<dbReference type="PANTHER" id="PTHR24026:SF133">
    <property type="entry name" value="CADHERIN-RELATED FAMILY MEMBER 2"/>
    <property type="match status" value="1"/>
</dbReference>
<feature type="transmembrane region" description="Helical" evidence="15">
    <location>
        <begin position="1766"/>
        <end position="1788"/>
    </location>
</feature>
<dbReference type="PROSITE" id="PS00232">
    <property type="entry name" value="CADHERIN_1"/>
    <property type="match status" value="3"/>
</dbReference>
<dbReference type="GO" id="GO:0001736">
    <property type="term" value="P:establishment of planar polarity"/>
    <property type="evidence" value="ECO:0007669"/>
    <property type="project" value="UniProtKB-ARBA"/>
</dbReference>
<feature type="domain" description="Cadherin" evidence="16">
    <location>
        <begin position="396"/>
        <end position="513"/>
    </location>
</feature>
<evidence type="ECO:0000256" key="8">
    <source>
        <dbReference type="ARBA" id="ARBA00022889"/>
    </source>
</evidence>
<feature type="domain" description="Cadherin" evidence="16">
    <location>
        <begin position="755"/>
        <end position="861"/>
    </location>
</feature>
<evidence type="ECO:0000256" key="12">
    <source>
        <dbReference type="ARBA" id="ARBA00023180"/>
    </source>
</evidence>
<evidence type="ECO:0000256" key="4">
    <source>
        <dbReference type="ARBA" id="ARBA00022692"/>
    </source>
</evidence>
<feature type="domain" description="Cadherin" evidence="16">
    <location>
        <begin position="1551"/>
        <end position="1670"/>
    </location>
</feature>
<protein>
    <recommendedName>
        <fullName evidence="16">Cadherin domain-containing protein</fullName>
    </recommendedName>
</protein>
<keyword evidence="7 14" id="KW-0106">Calcium</keyword>
<feature type="domain" description="Cadherin" evidence="16">
    <location>
        <begin position="514"/>
        <end position="615"/>
    </location>
</feature>
<evidence type="ECO:0000256" key="3">
    <source>
        <dbReference type="ARBA" id="ARBA00022536"/>
    </source>
</evidence>
<dbReference type="CDD" id="cd11304">
    <property type="entry name" value="Cadherin_repeat"/>
    <property type="match status" value="14"/>
</dbReference>
<sequence>MAEINLQRRKVAAVLIEPNPLIILLIISLLQSCMAQVINRAPHFIPQTGDMSQFSLPEDTPVGTPVYHLKGIDPENGPLRYSISGQYFNVDSATGVVTLAKSLDREEQAKLEVIISITDEGTEDMEPETNTVSLRRVIPVRDVNDNPPVFHNRPYIVNISEATAVGSEIEVTPKIIVTDRDEGENANVKVTCSTKERGSDSEACTVFRIVTDMVTPNKHQVRIFLAKPLDFESRSAYVISLEALDSPDSSGVVGAARRAVASVSVAVRDVQDQPPAFLGAPYSATVAENTPPNTSIMEIIAKDGDTANPRPVLLTLEGDVLHYFRLYPERPTGRATLVTTDTPLDRESDLVVQSGGVYNFFVKATELINNEVPSDFTVIPVTIIVTDVDDHIPKFNNDIFDISIPENIENGSPLPGISIYVEDNDLGQNSKYDLKLRDVFNSEGVFAISTDHGDGRTPISIKVKDSSKLDYDIDDEEKRLFSFDIVTSVNNVELSSARVNIKLLDANDNAPVFDEPQYKFNVSESEPVGYKIGDVQATDKDYGIYGEIEYSLTGFGSHLFKTDKNSGGLYVANTLDYETQRSYSLTLFAKDGGGKGTTTSVFVDVLDANDNAPIFEASEYSRTIRDGATTFEPQLVVRATDLDGPTQGGGRVRYSLESDNSIAHKGRVFTIDEDTGEISIVDKVETMDTPRGQYELLVRATDYGKPPKFNETKVYITVGVPGNQRPTFKGNYHHYKYIVNQHNPDSNEDFTFDLNPMNYKASIREDATPGQNVTRVVANDPDGLDDLLTYHIVAGSKDNFVINEKTGLITVSNDANLDRDVNPDRYEIIISAVDSGIPIPETATTTVFVTIQDVNDKPPKFNVTESTTYISERTKVDAVVTKIVAYDSDLNAKLKYSLIEPIKAFSKAGVQLKSTSPYDYKNIFKINEDSGEILVNGKLDYSQASIVILTVKVTDVNAEINKDEQFAVMEHTIYIQPYADKNPQFTNSGWSSSNPIIHHRVKEDQPIGSTVLVLMAEDPMSGHMVSNFKVINSQTGLLQVDPLSGQVVLTKHLDYEELTNPNLTLTVQATSNDGSKHSTAKIIIEVININDNAPIFEKELYKVSVLESIVYPEHIITVKALDKDAVLTAADRASGFADVRYALRGDNAELLTIDTVTGDIRVAPNRTLDRERQSVLRLEVEAADTPRGGERQRAVATLLVDVLDVDDNTPVFDRPEYIAVVPENVPEGFSVIKLTAIDPDEGLGGEITYEFLDEGEANGLFWIEPATGVVRTRGALTGRGRTAAYRLLAAAADGGAHRAVAPLALYVGDVSANDGVPAFIRPAPGERVAVSENATIGTVVFQVVASDPDDPTQPSGQLVYSIQPTNADAKAFAIDPHSGLLSTRQALDRERQAQYTLVLEARDGGRPPQHASRVVAVHVADVDDHRPRFARALDDPPIIISTVEEVPIGTVIGQIEAVDEDIGENAAIDYIITAGNELELIKIKRTNDSKALLVAAARLDREAVSRQLLTVKCFKYGTTPRQSKSYNRLDPTEIQVVIKILDIDDHLPEFDSSNMTIGVRLNVPVDTVIATVKAIDKDPDAMTIHYKIINMTFESPIKSKSSNNVTDVIVINNVTGEMKIMKNLIHYADGIFRLTVRANNSNETDRYSDLQVEVVVVRERDLLRLVVPDGRSRLASLKEEISKIIEPRNLKLQIHDAPQAAFYDNDGPCFQFRKTDTGEALSPKATRAALRAAGEALQAALLRHGVRGVAPCGAPRTAQHSPAQRALLLLAAALPLAALLAAVCLCCLRSRAKSRMRAAMRAAHESAAAAARAPRLLAEPLYST</sequence>
<dbReference type="EMBL" id="CAKOGL010000030">
    <property type="protein sequence ID" value="CAH2107825.1"/>
    <property type="molecule type" value="Genomic_DNA"/>
</dbReference>
<evidence type="ECO:0000256" key="6">
    <source>
        <dbReference type="ARBA" id="ARBA00022737"/>
    </source>
</evidence>
<dbReference type="FunFam" id="2.60.40.60:FF:000308">
    <property type="entry name" value="Cadherin 74A, isoform A"/>
    <property type="match status" value="1"/>
</dbReference>
<evidence type="ECO:0000256" key="5">
    <source>
        <dbReference type="ARBA" id="ARBA00022729"/>
    </source>
</evidence>
<evidence type="ECO:0000313" key="18">
    <source>
        <dbReference type="Proteomes" id="UP001153954"/>
    </source>
</evidence>
<keyword evidence="12" id="KW-0325">Glycoprotein</keyword>
<keyword evidence="8" id="KW-0130">Cell adhesion</keyword>
<dbReference type="PANTHER" id="PTHR24026">
    <property type="entry name" value="FAT ATYPICAL CADHERIN-RELATED"/>
    <property type="match status" value="1"/>
</dbReference>
<accession>A0AAU9V709</accession>
<feature type="domain" description="Cadherin" evidence="16">
    <location>
        <begin position="862"/>
        <end position="985"/>
    </location>
</feature>
<evidence type="ECO:0000256" key="11">
    <source>
        <dbReference type="ARBA" id="ARBA00023157"/>
    </source>
</evidence>
<keyword evidence="5" id="KW-0732">Signal</keyword>
<dbReference type="GO" id="GO:0030154">
    <property type="term" value="P:cell differentiation"/>
    <property type="evidence" value="ECO:0007669"/>
    <property type="project" value="UniProtKB-ARBA"/>
</dbReference>
<keyword evidence="3" id="KW-0245">EGF-like domain</keyword>
<feature type="domain" description="Cadherin" evidence="16">
    <location>
        <begin position="1213"/>
        <end position="1319"/>
    </location>
</feature>
<dbReference type="GO" id="GO:0007156">
    <property type="term" value="P:homophilic cell adhesion via plasma membrane adhesion molecules"/>
    <property type="evidence" value="ECO:0007669"/>
    <property type="project" value="InterPro"/>
</dbReference>
<feature type="domain" description="Cadherin" evidence="16">
    <location>
        <begin position="993"/>
        <end position="1096"/>
    </location>
</feature>
<dbReference type="GO" id="GO:0005886">
    <property type="term" value="C:plasma membrane"/>
    <property type="evidence" value="ECO:0007669"/>
    <property type="project" value="UniProtKB-SubCell"/>
</dbReference>
<keyword evidence="6" id="KW-0677">Repeat</keyword>
<evidence type="ECO:0000256" key="10">
    <source>
        <dbReference type="ARBA" id="ARBA00023136"/>
    </source>
</evidence>
<keyword evidence="11" id="KW-1015">Disulfide bond</keyword>
<dbReference type="GO" id="GO:0048731">
    <property type="term" value="P:system development"/>
    <property type="evidence" value="ECO:0007669"/>
    <property type="project" value="UniProtKB-ARBA"/>
</dbReference>
<evidence type="ECO:0000256" key="1">
    <source>
        <dbReference type="ARBA" id="ARBA00004251"/>
    </source>
</evidence>
<organism evidence="17 18">
    <name type="scientific">Euphydryas editha</name>
    <name type="common">Edith's checkerspot</name>
    <dbReference type="NCBI Taxonomy" id="104508"/>
    <lineage>
        <taxon>Eukaryota</taxon>
        <taxon>Metazoa</taxon>
        <taxon>Ecdysozoa</taxon>
        <taxon>Arthropoda</taxon>
        <taxon>Hexapoda</taxon>
        <taxon>Insecta</taxon>
        <taxon>Pterygota</taxon>
        <taxon>Neoptera</taxon>
        <taxon>Endopterygota</taxon>
        <taxon>Lepidoptera</taxon>
        <taxon>Glossata</taxon>
        <taxon>Ditrysia</taxon>
        <taxon>Papilionoidea</taxon>
        <taxon>Nymphalidae</taxon>
        <taxon>Nymphalinae</taxon>
        <taxon>Euphydryas</taxon>
    </lineage>
</organism>
<dbReference type="GO" id="GO:0005509">
    <property type="term" value="F:calcium ion binding"/>
    <property type="evidence" value="ECO:0007669"/>
    <property type="project" value="UniProtKB-UniRule"/>
</dbReference>
<reference evidence="17" key="1">
    <citation type="submission" date="2022-03" db="EMBL/GenBank/DDBJ databases">
        <authorList>
            <person name="Tunstrom K."/>
        </authorList>
    </citation>
    <scope>NUCLEOTIDE SEQUENCE</scope>
</reference>
<dbReference type="FunFam" id="2.60.40.60:FF:000118">
    <property type="entry name" value="protocadherin Fat 4"/>
    <property type="match status" value="1"/>
</dbReference>
<evidence type="ECO:0000256" key="9">
    <source>
        <dbReference type="ARBA" id="ARBA00022989"/>
    </source>
</evidence>
<dbReference type="GO" id="GO:0048589">
    <property type="term" value="P:developmental growth"/>
    <property type="evidence" value="ECO:0007669"/>
    <property type="project" value="UniProtKB-ARBA"/>
</dbReference>
<name>A0AAU9V709_EUPED</name>
<dbReference type="SUPFAM" id="SSF49313">
    <property type="entry name" value="Cadherin-like"/>
    <property type="match status" value="14"/>
</dbReference>
<dbReference type="SMART" id="SM00112">
    <property type="entry name" value="CA"/>
    <property type="match status" value="13"/>
</dbReference>
<dbReference type="GO" id="GO:0007163">
    <property type="term" value="P:establishment or maintenance of cell polarity"/>
    <property type="evidence" value="ECO:0007669"/>
    <property type="project" value="UniProtKB-ARBA"/>
</dbReference>
<keyword evidence="18" id="KW-1185">Reference proteome</keyword>
<comment type="caution">
    <text evidence="17">The sequence shown here is derived from an EMBL/GenBank/DDBJ whole genome shotgun (WGS) entry which is preliminary data.</text>
</comment>
<proteinExistence type="predicted"/>